<reference evidence="2" key="1">
    <citation type="submission" date="2022-11" db="UniProtKB">
        <authorList>
            <consortium name="WormBaseParasite"/>
        </authorList>
    </citation>
    <scope>IDENTIFICATION</scope>
</reference>
<dbReference type="WBParaSite" id="nRc.2.0.1.t45480-RA">
    <property type="protein sequence ID" value="nRc.2.0.1.t45480-RA"/>
    <property type="gene ID" value="nRc.2.0.1.g45480"/>
</dbReference>
<dbReference type="AlphaFoldDB" id="A0A915L6W4"/>
<evidence type="ECO:0000313" key="1">
    <source>
        <dbReference type="Proteomes" id="UP000887565"/>
    </source>
</evidence>
<accession>A0A915L6W4</accession>
<proteinExistence type="predicted"/>
<keyword evidence="1" id="KW-1185">Reference proteome</keyword>
<dbReference type="Proteomes" id="UP000887565">
    <property type="component" value="Unplaced"/>
</dbReference>
<organism evidence="1 2">
    <name type="scientific">Romanomermis culicivorax</name>
    <name type="common">Nematode worm</name>
    <dbReference type="NCBI Taxonomy" id="13658"/>
    <lineage>
        <taxon>Eukaryota</taxon>
        <taxon>Metazoa</taxon>
        <taxon>Ecdysozoa</taxon>
        <taxon>Nematoda</taxon>
        <taxon>Enoplea</taxon>
        <taxon>Dorylaimia</taxon>
        <taxon>Mermithida</taxon>
        <taxon>Mermithoidea</taxon>
        <taxon>Mermithidae</taxon>
        <taxon>Romanomermis</taxon>
    </lineage>
</organism>
<name>A0A915L6W4_ROMCU</name>
<sequence length="153" mass="17085">MEMKVEEIQIHETDYTLNPHREFHLYSHLLGNIEFQNCFPFPAPIYTYPLPTTASAHALTAYELLDQPTLPAAPQLSDDELLQMLILDLNITKLPATVATSSLTIPPATADLKVLVTSINYFFELMLGHISSLAPVSVEMSMPTHLNQNGYQS</sequence>
<protein>
    <submittedName>
        <fullName evidence="2">Uncharacterized protein</fullName>
    </submittedName>
</protein>
<evidence type="ECO:0000313" key="2">
    <source>
        <dbReference type="WBParaSite" id="nRc.2.0.1.t45480-RA"/>
    </source>
</evidence>